<dbReference type="Proteomes" id="UP000664702">
    <property type="component" value="Chromosome"/>
</dbReference>
<dbReference type="InterPro" id="IPR001387">
    <property type="entry name" value="Cro/C1-type_HTH"/>
</dbReference>
<dbReference type="PANTHER" id="PTHR46797">
    <property type="entry name" value="HTH-TYPE TRANSCRIPTIONAL REGULATOR"/>
    <property type="match status" value="1"/>
</dbReference>
<dbReference type="Pfam" id="PF01381">
    <property type="entry name" value="HTH_3"/>
    <property type="match status" value="1"/>
</dbReference>
<dbReference type="RefSeq" id="WP_208086817.1">
    <property type="nucleotide sequence ID" value="NZ_CP086136.1"/>
</dbReference>
<dbReference type="PANTHER" id="PTHR46797:SF1">
    <property type="entry name" value="METHYLPHOSPHONATE SYNTHASE"/>
    <property type="match status" value="1"/>
</dbReference>
<dbReference type="CDD" id="cd00093">
    <property type="entry name" value="HTH_XRE"/>
    <property type="match status" value="1"/>
</dbReference>
<reference evidence="3" key="1">
    <citation type="submission" date="2021-03" db="EMBL/GenBank/DDBJ databases">
        <title>Whole Genome Sequence of Bradyrhizobium sp. Strain 144S4.</title>
        <authorList>
            <person name="Bromfield E.S.P."/>
            <person name="Cloutier S."/>
        </authorList>
    </citation>
    <scope>NUCLEOTIDE SEQUENCE [LARGE SCALE GENOMIC DNA]</scope>
    <source>
        <strain evidence="3">144S4</strain>
    </source>
</reference>
<dbReference type="AlphaFoldDB" id="A0A939M7W5"/>
<dbReference type="GO" id="GO:0005829">
    <property type="term" value="C:cytosol"/>
    <property type="evidence" value="ECO:0007669"/>
    <property type="project" value="TreeGrafter"/>
</dbReference>
<keyword evidence="1" id="KW-0238">DNA-binding</keyword>
<name>A0A939M7W5_9BRAD</name>
<dbReference type="SUPFAM" id="SSF47413">
    <property type="entry name" value="lambda repressor-like DNA-binding domains"/>
    <property type="match status" value="1"/>
</dbReference>
<feature type="domain" description="HTH cro/C1-type" evidence="2">
    <location>
        <begin position="11"/>
        <end position="65"/>
    </location>
</feature>
<dbReference type="SMART" id="SM00530">
    <property type="entry name" value="HTH_XRE"/>
    <property type="match status" value="1"/>
</dbReference>
<evidence type="ECO:0000313" key="5">
    <source>
        <dbReference type="Proteomes" id="UP000664702"/>
    </source>
</evidence>
<evidence type="ECO:0000259" key="2">
    <source>
        <dbReference type="PROSITE" id="PS50943"/>
    </source>
</evidence>
<dbReference type="InterPro" id="IPR010982">
    <property type="entry name" value="Lambda_DNA-bd_dom_sf"/>
</dbReference>
<dbReference type="KEGG" id="bban:J4G43_026940"/>
<reference evidence="4 5" key="2">
    <citation type="journal article" date="2022" name="Int. J. Syst. Evol. Microbiol.">
        <title>Strains of Bradyrhizobium barranii sp. nov. associated with legumes native to Canada are symbionts of soybeans and belong to different subspecies (subsp. barranii subsp. nov. and subsp. apii subsp. nov.) and symbiovars (sv. glycinearum and sv. septentrionale).</title>
        <authorList>
            <person name="Bromfield E.S.P."/>
            <person name="Cloutier S."/>
            <person name="Wasai-Hara S."/>
            <person name="Minamisawa K."/>
        </authorList>
    </citation>
    <scope>NUCLEOTIDE SEQUENCE [LARGE SCALE GENOMIC DNA]</scope>
    <source>
        <strain evidence="4 5">144S4</strain>
    </source>
</reference>
<evidence type="ECO:0000256" key="1">
    <source>
        <dbReference type="ARBA" id="ARBA00023125"/>
    </source>
</evidence>
<organism evidence="3">
    <name type="scientific">Bradyrhizobium barranii subsp. barranii</name>
    <dbReference type="NCBI Taxonomy" id="2823807"/>
    <lineage>
        <taxon>Bacteria</taxon>
        <taxon>Pseudomonadati</taxon>
        <taxon>Pseudomonadota</taxon>
        <taxon>Alphaproteobacteria</taxon>
        <taxon>Hyphomicrobiales</taxon>
        <taxon>Nitrobacteraceae</taxon>
        <taxon>Bradyrhizobium</taxon>
        <taxon>Bradyrhizobium barranii</taxon>
    </lineage>
</organism>
<accession>A0A939M7W5</accession>
<dbReference type="GO" id="GO:0003677">
    <property type="term" value="F:DNA binding"/>
    <property type="evidence" value="ECO:0007669"/>
    <property type="project" value="UniProtKB-KW"/>
</dbReference>
<sequence>MKAGALVARNIRRLRVARGLSQEVFAVDAAIDRTYVSRLERDLENPSVAVLERLAKALSANIEELFRVPRSGEVAPRPLKGGRRPKS</sequence>
<evidence type="ECO:0000313" key="3">
    <source>
        <dbReference type="EMBL" id="MBO1864792.1"/>
    </source>
</evidence>
<proteinExistence type="predicted"/>
<dbReference type="EMBL" id="JAGEMI010000001">
    <property type="protein sequence ID" value="MBO1864792.1"/>
    <property type="molecule type" value="Genomic_DNA"/>
</dbReference>
<dbReference type="PROSITE" id="PS50943">
    <property type="entry name" value="HTH_CROC1"/>
    <property type="match status" value="1"/>
</dbReference>
<gene>
    <name evidence="4" type="ORF">J4G43_026940</name>
    <name evidence="3" type="ORF">J4G43_28930</name>
</gene>
<dbReference type="InterPro" id="IPR050807">
    <property type="entry name" value="TransReg_Diox_bact_type"/>
</dbReference>
<protein>
    <submittedName>
        <fullName evidence="4">Helix-turn-helix domain-containing protein</fullName>
    </submittedName>
    <submittedName>
        <fullName evidence="3">Helix-turn-helix transcriptional regulator</fullName>
    </submittedName>
</protein>
<dbReference type="Gene3D" id="1.10.260.40">
    <property type="entry name" value="lambda repressor-like DNA-binding domains"/>
    <property type="match status" value="1"/>
</dbReference>
<dbReference type="GO" id="GO:0003700">
    <property type="term" value="F:DNA-binding transcription factor activity"/>
    <property type="evidence" value="ECO:0007669"/>
    <property type="project" value="TreeGrafter"/>
</dbReference>
<evidence type="ECO:0000313" key="4">
    <source>
        <dbReference type="EMBL" id="UEM08430.1"/>
    </source>
</evidence>
<dbReference type="EMBL" id="CP086136">
    <property type="protein sequence ID" value="UEM08430.1"/>
    <property type="molecule type" value="Genomic_DNA"/>
</dbReference>